<feature type="transmembrane region" description="Helical" evidence="2">
    <location>
        <begin position="232"/>
        <end position="251"/>
    </location>
</feature>
<evidence type="ECO:0000313" key="4">
    <source>
        <dbReference type="EMBL" id="KAG5668959.1"/>
    </source>
</evidence>
<feature type="transmembrane region" description="Helical" evidence="2">
    <location>
        <begin position="368"/>
        <end position="389"/>
    </location>
</feature>
<protein>
    <recommendedName>
        <fullName evidence="3">Major facilitator superfamily (MFS) profile domain-containing protein</fullName>
    </recommendedName>
</protein>
<dbReference type="GO" id="GO:0016020">
    <property type="term" value="C:membrane"/>
    <property type="evidence" value="ECO:0007669"/>
    <property type="project" value="UniProtKB-SubCell"/>
</dbReference>
<comment type="caution">
    <text evidence="4">The sequence shown here is derived from an EMBL/GenBank/DDBJ whole genome shotgun (WGS) entry which is preliminary data.</text>
</comment>
<keyword evidence="2" id="KW-0812">Transmembrane</keyword>
<feature type="domain" description="Major facilitator superfamily (MFS) profile" evidence="3">
    <location>
        <begin position="22"/>
        <end position="418"/>
    </location>
</feature>
<keyword evidence="2" id="KW-1133">Transmembrane helix</keyword>
<evidence type="ECO:0000259" key="3">
    <source>
        <dbReference type="PROSITE" id="PS50850"/>
    </source>
</evidence>
<dbReference type="InterPro" id="IPR011701">
    <property type="entry name" value="MFS"/>
</dbReference>
<dbReference type="InterPro" id="IPR020846">
    <property type="entry name" value="MFS_dom"/>
</dbReference>
<sequence length="421" mass="46130">MTISPTQSSFLLKRTHPDHGYAWIIVFCGFMLYLIVDGISYNLGLINSAWLDEFKESETATSWIGSIFYAIPLLTAPITAQLVENFSCRKITIVFGLISALGFIVSSFAGSVVQLYITIGLISGFGVSAAYVVGILSVERWFKNRRTFGIGIVSAGTGVGTSILPPLTQMLLDKLGWRITMFFLAGLVGTMSLIGFFITEPQWTDAENPRNSSNQQRITNLKQKLKKIFSHFGKINFVLLAISTFIIYATYNVPVYFMVELLKNYDYTDAASANYLSVIGFFLTCGMIALGYIGDISGKQIKNINALCVLICGLSISLMPSVAENVLTLAICCATFGFTFASAYVLIPKIAELIVGVEEFPSALGLNFFVQGLGCLIGPPFASTIYEILESWKLSFEICGFILGVSSIFAVSVRLKRQAQF</sequence>
<dbReference type="InterPro" id="IPR050327">
    <property type="entry name" value="Proton-linked_MCT"/>
</dbReference>
<dbReference type="Pfam" id="PF07690">
    <property type="entry name" value="MFS_1"/>
    <property type="match status" value="1"/>
</dbReference>
<dbReference type="SUPFAM" id="SSF103473">
    <property type="entry name" value="MFS general substrate transporter"/>
    <property type="match status" value="1"/>
</dbReference>
<dbReference type="CDD" id="cd17352">
    <property type="entry name" value="MFS_MCT_SLC16"/>
    <property type="match status" value="1"/>
</dbReference>
<evidence type="ECO:0000256" key="1">
    <source>
        <dbReference type="ARBA" id="ARBA00004141"/>
    </source>
</evidence>
<dbReference type="GO" id="GO:0008028">
    <property type="term" value="F:monocarboxylic acid transmembrane transporter activity"/>
    <property type="evidence" value="ECO:0007669"/>
    <property type="project" value="TreeGrafter"/>
</dbReference>
<feature type="transmembrane region" description="Helical" evidence="2">
    <location>
        <begin position="395"/>
        <end position="415"/>
    </location>
</feature>
<dbReference type="PROSITE" id="PS50850">
    <property type="entry name" value="MFS"/>
    <property type="match status" value="1"/>
</dbReference>
<accession>A0A9J6BHA3</accession>
<comment type="subcellular location">
    <subcellularLocation>
        <location evidence="1">Membrane</location>
        <topology evidence="1">Multi-pass membrane protein</topology>
    </subcellularLocation>
</comment>
<organism evidence="4 5">
    <name type="scientific">Polypedilum vanderplanki</name>
    <name type="common">Sleeping chironomid midge</name>
    <dbReference type="NCBI Taxonomy" id="319348"/>
    <lineage>
        <taxon>Eukaryota</taxon>
        <taxon>Metazoa</taxon>
        <taxon>Ecdysozoa</taxon>
        <taxon>Arthropoda</taxon>
        <taxon>Hexapoda</taxon>
        <taxon>Insecta</taxon>
        <taxon>Pterygota</taxon>
        <taxon>Neoptera</taxon>
        <taxon>Endopterygota</taxon>
        <taxon>Diptera</taxon>
        <taxon>Nematocera</taxon>
        <taxon>Chironomoidea</taxon>
        <taxon>Chironomidae</taxon>
        <taxon>Chironominae</taxon>
        <taxon>Polypedilum</taxon>
        <taxon>Polypedilum</taxon>
    </lineage>
</organism>
<feature type="transmembrane region" description="Helical" evidence="2">
    <location>
        <begin position="148"/>
        <end position="167"/>
    </location>
</feature>
<gene>
    <name evidence="4" type="ORF">PVAND_016865</name>
</gene>
<evidence type="ECO:0000256" key="2">
    <source>
        <dbReference type="SAM" id="Phobius"/>
    </source>
</evidence>
<dbReference type="InterPro" id="IPR036259">
    <property type="entry name" value="MFS_trans_sf"/>
</dbReference>
<feature type="transmembrane region" description="Helical" evidence="2">
    <location>
        <begin position="91"/>
        <end position="109"/>
    </location>
</feature>
<feature type="transmembrane region" description="Helical" evidence="2">
    <location>
        <begin position="304"/>
        <end position="320"/>
    </location>
</feature>
<dbReference type="Gene3D" id="1.20.1250.20">
    <property type="entry name" value="MFS general substrate transporter like domains"/>
    <property type="match status" value="1"/>
</dbReference>
<dbReference type="PANTHER" id="PTHR11360:SF111">
    <property type="entry name" value="CHASKI, ISOFORM A"/>
    <property type="match status" value="1"/>
</dbReference>
<dbReference type="Proteomes" id="UP001107558">
    <property type="component" value="Chromosome 4"/>
</dbReference>
<feature type="transmembrane region" description="Helical" evidence="2">
    <location>
        <begin position="115"/>
        <end position="136"/>
    </location>
</feature>
<feature type="transmembrane region" description="Helical" evidence="2">
    <location>
        <begin position="179"/>
        <end position="198"/>
    </location>
</feature>
<name>A0A9J6BHA3_POLVA</name>
<dbReference type="PANTHER" id="PTHR11360">
    <property type="entry name" value="MONOCARBOXYLATE TRANSPORTER"/>
    <property type="match status" value="1"/>
</dbReference>
<feature type="transmembrane region" description="Helical" evidence="2">
    <location>
        <begin position="271"/>
        <end position="292"/>
    </location>
</feature>
<dbReference type="OrthoDB" id="410267at2759"/>
<feature type="transmembrane region" description="Helical" evidence="2">
    <location>
        <begin position="326"/>
        <end position="347"/>
    </location>
</feature>
<reference evidence="4" key="1">
    <citation type="submission" date="2021-03" db="EMBL/GenBank/DDBJ databases">
        <title>Chromosome level genome of the anhydrobiotic midge Polypedilum vanderplanki.</title>
        <authorList>
            <person name="Yoshida Y."/>
            <person name="Kikawada T."/>
            <person name="Gusev O."/>
        </authorList>
    </citation>
    <scope>NUCLEOTIDE SEQUENCE</scope>
    <source>
        <strain evidence="4">NIAS01</strain>
        <tissue evidence="4">Whole body or cell culture</tissue>
    </source>
</reference>
<dbReference type="EMBL" id="JADBJN010000004">
    <property type="protein sequence ID" value="KAG5668959.1"/>
    <property type="molecule type" value="Genomic_DNA"/>
</dbReference>
<dbReference type="AlphaFoldDB" id="A0A9J6BHA3"/>
<keyword evidence="5" id="KW-1185">Reference proteome</keyword>
<evidence type="ECO:0000313" key="5">
    <source>
        <dbReference type="Proteomes" id="UP001107558"/>
    </source>
</evidence>
<keyword evidence="2" id="KW-0472">Membrane</keyword>
<feature type="transmembrane region" description="Helical" evidence="2">
    <location>
        <begin position="21"/>
        <end position="40"/>
    </location>
</feature>
<feature type="transmembrane region" description="Helical" evidence="2">
    <location>
        <begin position="60"/>
        <end position="79"/>
    </location>
</feature>
<proteinExistence type="predicted"/>